<protein>
    <submittedName>
        <fullName evidence="1">Uncharacterized protein</fullName>
    </submittedName>
</protein>
<gene>
    <name evidence="1" type="primary">64</name>
    <name evidence="1" type="ORF">HGTV1_64</name>
</gene>
<dbReference type="Proteomes" id="UP000202786">
    <property type="component" value="Segment"/>
</dbReference>
<proteinExistence type="predicted"/>
<dbReference type="GeneID" id="16194186"/>
<dbReference type="RefSeq" id="YP_008059268.1">
    <property type="nucleotide sequence ID" value="NC_021328.1"/>
</dbReference>
<accession>R4T935</accession>
<keyword evidence="2" id="KW-1185">Reference proteome</keyword>
<evidence type="ECO:0000313" key="2">
    <source>
        <dbReference type="Proteomes" id="UP000202786"/>
    </source>
</evidence>
<organism evidence="1 2">
    <name type="scientific">Halogranum tailed virus 1</name>
    <dbReference type="NCBI Taxonomy" id="1273749"/>
    <lineage>
        <taxon>Viruses</taxon>
        <taxon>Duplodnaviria</taxon>
        <taxon>Heunggongvirae</taxon>
        <taxon>Uroviricota</taxon>
        <taxon>Caudoviricetes</taxon>
        <taxon>Thumleimavirales</taxon>
        <taxon>Halomagnusviridae</taxon>
        <taxon>Hagravirus</taxon>
        <taxon>Hagravirus capitaneum</taxon>
        <taxon>Hagravirus HGTV1</taxon>
    </lineage>
</organism>
<sequence>MKRRLKRVEVSKTFLADMLKSRRACETDLPEDAQFIELFPDFERDTYWLVLHSEEWDIVPEGGKIPRLEITVTEYEDSTRR</sequence>
<dbReference type="KEGG" id="vg:16194186"/>
<name>R4T935_9CAUD</name>
<dbReference type="EMBL" id="KC292026">
    <property type="protein sequence ID" value="AGM11390.1"/>
    <property type="molecule type" value="Genomic_DNA"/>
</dbReference>
<evidence type="ECO:0000313" key="1">
    <source>
        <dbReference type="EMBL" id="AGM11390.1"/>
    </source>
</evidence>
<reference evidence="1 2" key="1">
    <citation type="submission" date="2012-12" db="EMBL/GenBank/DDBJ databases">
        <authorList>
            <person name="Sencilo A."/>
            <person name="Jacobs-Sera D."/>
            <person name="Russell D.A."/>
            <person name="Ko C."/>
            <person name="Atanasova N."/>
            <person name="Osterlund E."/>
            <person name="Oksanen H.M."/>
            <person name="Bamford D.H."/>
            <person name="Hatfull G.F."/>
            <person name="Roine E."/>
            <person name="Hendrix R.W."/>
        </authorList>
    </citation>
    <scope>NUCLEOTIDE SEQUENCE [LARGE SCALE GENOMIC DNA]</scope>
</reference>